<keyword evidence="3" id="KW-1003">Cell membrane</keyword>
<dbReference type="PANTHER" id="PTHR34296:SF2">
    <property type="entry name" value="ABC TRANSPORTER GUANOSINE-BINDING PROTEIN NUPN"/>
    <property type="match status" value="1"/>
</dbReference>
<feature type="domain" description="ABC transporter substrate-binding protein PnrA-like" evidence="8">
    <location>
        <begin position="33"/>
        <end position="328"/>
    </location>
</feature>
<evidence type="ECO:0000256" key="3">
    <source>
        <dbReference type="ARBA" id="ARBA00022475"/>
    </source>
</evidence>
<dbReference type="Proteomes" id="UP000375525">
    <property type="component" value="Unassembled WGS sequence"/>
</dbReference>
<protein>
    <recommendedName>
        <fullName evidence="8">ABC transporter substrate-binding protein PnrA-like domain-containing protein</fullName>
    </recommendedName>
</protein>
<reference evidence="9 10" key="1">
    <citation type="submission" date="2019-09" db="EMBL/GenBank/DDBJ databases">
        <authorList>
            <person name="Chandra G."/>
            <person name="Truman W A."/>
        </authorList>
    </citation>
    <scope>NUCLEOTIDE SEQUENCE [LARGE SCALE GENOMIC DNA]</scope>
    <source>
        <strain evidence="9">PS880</strain>
    </source>
</reference>
<dbReference type="Pfam" id="PF02608">
    <property type="entry name" value="Bmp"/>
    <property type="match status" value="1"/>
</dbReference>
<keyword evidence="4 7" id="KW-0732">Signal</keyword>
<evidence type="ECO:0000256" key="5">
    <source>
        <dbReference type="ARBA" id="ARBA00023136"/>
    </source>
</evidence>
<comment type="similarity">
    <text evidence="2">Belongs to the BMP lipoprotein family.</text>
</comment>
<evidence type="ECO:0000256" key="4">
    <source>
        <dbReference type="ARBA" id="ARBA00022729"/>
    </source>
</evidence>
<dbReference type="Gene3D" id="3.40.50.2300">
    <property type="match status" value="2"/>
</dbReference>
<dbReference type="AlphaFoldDB" id="A0A5E7PY34"/>
<evidence type="ECO:0000256" key="7">
    <source>
        <dbReference type="SAM" id="SignalP"/>
    </source>
</evidence>
<evidence type="ECO:0000256" key="2">
    <source>
        <dbReference type="ARBA" id="ARBA00008610"/>
    </source>
</evidence>
<dbReference type="OrthoDB" id="9784230at2"/>
<comment type="subcellular location">
    <subcellularLocation>
        <location evidence="1">Cell membrane</location>
        <topology evidence="1">Lipid-anchor</topology>
    </subcellularLocation>
</comment>
<keyword evidence="5" id="KW-0472">Membrane</keyword>
<dbReference type="EMBL" id="CABVIH010000037">
    <property type="protein sequence ID" value="VVP54806.1"/>
    <property type="molecule type" value="Genomic_DNA"/>
</dbReference>
<name>A0A5E7PY34_PSEFL</name>
<proteinExistence type="inferred from homology"/>
<dbReference type="InterPro" id="IPR028082">
    <property type="entry name" value="Peripla_BP_I"/>
</dbReference>
<evidence type="ECO:0000256" key="6">
    <source>
        <dbReference type="ARBA" id="ARBA00023288"/>
    </source>
</evidence>
<evidence type="ECO:0000259" key="8">
    <source>
        <dbReference type="Pfam" id="PF02608"/>
    </source>
</evidence>
<organism evidence="9 10">
    <name type="scientific">Pseudomonas fluorescens</name>
    <dbReference type="NCBI Taxonomy" id="294"/>
    <lineage>
        <taxon>Bacteria</taxon>
        <taxon>Pseudomonadati</taxon>
        <taxon>Pseudomonadota</taxon>
        <taxon>Gammaproteobacteria</taxon>
        <taxon>Pseudomonadales</taxon>
        <taxon>Pseudomonadaceae</taxon>
        <taxon>Pseudomonas</taxon>
    </lineage>
</organism>
<dbReference type="CDD" id="cd06304">
    <property type="entry name" value="PBP1_BmpA_Med_PnrA-like"/>
    <property type="match status" value="1"/>
</dbReference>
<gene>
    <name evidence="9" type="ORF">PS880_05608</name>
</gene>
<evidence type="ECO:0000256" key="1">
    <source>
        <dbReference type="ARBA" id="ARBA00004193"/>
    </source>
</evidence>
<dbReference type="SUPFAM" id="SSF53822">
    <property type="entry name" value="Periplasmic binding protein-like I"/>
    <property type="match status" value="1"/>
</dbReference>
<feature type="signal peptide" evidence="7">
    <location>
        <begin position="1"/>
        <end position="28"/>
    </location>
</feature>
<sequence length="353" mass="38200" precursor="true">MKNPFPTVTKAIVTGTIAALLPFSVSQAADEPKISVLIPGKHNDNGFMEAAYRGYEKIKSELPVDASYVSDISATSDPVLLTEAMRKLAAEDPDMIIAHGGQCNGPAETVSKEFPDIKFVVIQGHVKGPNLSSYVVKQEESAWLAGALAGLTTKSNVVGHISGAWPKPGLMGRGAFYDGLMYVNPKAKFITWFTGDLDSTEINKDAAKGEIKYGADVIYTMLNAGRQGVIDEVKSYNGKVRHIGNVSDWTKVDETFIGSAVADSSVAIYNAARDLTTDSWQPNKVEEIGLANSDEVTLTFAKDVSPVVREKISTLKTKILNGEIQIKTTYNGEEFNPASGEFVSQSFKEQHKK</sequence>
<keyword evidence="6" id="KW-0449">Lipoprotein</keyword>
<evidence type="ECO:0000313" key="10">
    <source>
        <dbReference type="Proteomes" id="UP000375525"/>
    </source>
</evidence>
<dbReference type="GO" id="GO:0005886">
    <property type="term" value="C:plasma membrane"/>
    <property type="evidence" value="ECO:0007669"/>
    <property type="project" value="UniProtKB-SubCell"/>
</dbReference>
<accession>A0A5E7PY34</accession>
<dbReference type="InterPro" id="IPR003760">
    <property type="entry name" value="PnrA-like"/>
</dbReference>
<dbReference type="RefSeq" id="WP_150782348.1">
    <property type="nucleotide sequence ID" value="NZ_CABVIH010000037.1"/>
</dbReference>
<dbReference type="InterPro" id="IPR050957">
    <property type="entry name" value="BMP_lipoprotein"/>
</dbReference>
<evidence type="ECO:0000313" key="9">
    <source>
        <dbReference type="EMBL" id="VVP54806.1"/>
    </source>
</evidence>
<dbReference type="PANTHER" id="PTHR34296">
    <property type="entry name" value="TRANSCRIPTIONAL ACTIVATOR PROTEIN MED"/>
    <property type="match status" value="1"/>
</dbReference>
<feature type="chain" id="PRO_5023033307" description="ABC transporter substrate-binding protein PnrA-like domain-containing protein" evidence="7">
    <location>
        <begin position="29"/>
        <end position="353"/>
    </location>
</feature>